<keyword evidence="1" id="KW-0805">Transcription regulation</keyword>
<sequence length="328" mass="37130">MEDRVMPIRFLNGQSNVFAAANPFEVSEYVRANVGSHSLRLPRASDASASLSHRRAGTLDLCRLSYGAQARVLSESLGDIYHAQFILQGYCSYTLANRTLDLPAGHVLVLNPDEPVDLTYSDNCEKFIVRIPSAMLDDACTEHRWFKPNERIKFSPEPQRFEDIDSLLLLLRLLCEEAESELATPQMLQHYCRVVTTKLMVMLKHNVSMVAPTRHAPSFERLVNYIERNIKLDLSAEDLAHYAGLSLRSLYLLFEKNVKTTPKNFVRQKKLEKVHSILSDPGQACPNVTAVALEYGFSHLGRFSELYKSTYGVLPSQSIRCRQPQPGR</sequence>
<dbReference type="GO" id="GO:0043565">
    <property type="term" value="F:sequence-specific DNA binding"/>
    <property type="evidence" value="ECO:0007669"/>
    <property type="project" value="InterPro"/>
</dbReference>
<evidence type="ECO:0000256" key="2">
    <source>
        <dbReference type="ARBA" id="ARBA00023125"/>
    </source>
</evidence>
<dbReference type="PROSITE" id="PS01124">
    <property type="entry name" value="HTH_ARAC_FAMILY_2"/>
    <property type="match status" value="1"/>
</dbReference>
<dbReference type="InterPro" id="IPR037923">
    <property type="entry name" value="HTH-like"/>
</dbReference>
<dbReference type="Pfam" id="PF12833">
    <property type="entry name" value="HTH_18"/>
    <property type="match status" value="1"/>
</dbReference>
<gene>
    <name evidence="6" type="ORF">E6Q80_21085</name>
</gene>
<keyword evidence="4" id="KW-0804">Transcription</keyword>
<dbReference type="PANTHER" id="PTHR46796">
    <property type="entry name" value="HTH-TYPE TRANSCRIPTIONAL ACTIVATOR RHAS-RELATED"/>
    <property type="match status" value="1"/>
</dbReference>
<dbReference type="SUPFAM" id="SSF46689">
    <property type="entry name" value="Homeodomain-like"/>
    <property type="match status" value="1"/>
</dbReference>
<dbReference type="Gene3D" id="1.10.10.60">
    <property type="entry name" value="Homeodomain-like"/>
    <property type="match status" value="1"/>
</dbReference>
<dbReference type="Pfam" id="PF14525">
    <property type="entry name" value="AraC_binding_2"/>
    <property type="match status" value="1"/>
</dbReference>
<evidence type="ECO:0000256" key="3">
    <source>
        <dbReference type="ARBA" id="ARBA00023159"/>
    </source>
</evidence>
<comment type="caution">
    <text evidence="6">The sequence shown here is derived from an EMBL/GenBank/DDBJ whole genome shotgun (WGS) entry which is preliminary data.</text>
</comment>
<evidence type="ECO:0000256" key="1">
    <source>
        <dbReference type="ARBA" id="ARBA00023015"/>
    </source>
</evidence>
<dbReference type="Proteomes" id="UP000321192">
    <property type="component" value="Unassembled WGS sequence"/>
</dbReference>
<keyword evidence="3" id="KW-0010">Activator</keyword>
<keyword evidence="2" id="KW-0238">DNA-binding</keyword>
<proteinExistence type="predicted"/>
<feature type="domain" description="HTH araC/xylS-type" evidence="5">
    <location>
        <begin position="220"/>
        <end position="321"/>
    </location>
</feature>
<evidence type="ECO:0000313" key="6">
    <source>
        <dbReference type="EMBL" id="TXH79190.1"/>
    </source>
</evidence>
<dbReference type="InterPro" id="IPR018060">
    <property type="entry name" value="HTH_AraC"/>
</dbReference>
<dbReference type="InterPro" id="IPR035418">
    <property type="entry name" value="AraC-bd_2"/>
</dbReference>
<dbReference type="SMART" id="SM00342">
    <property type="entry name" value="HTH_ARAC"/>
    <property type="match status" value="1"/>
</dbReference>
<dbReference type="GO" id="GO:0003700">
    <property type="term" value="F:DNA-binding transcription factor activity"/>
    <property type="evidence" value="ECO:0007669"/>
    <property type="project" value="InterPro"/>
</dbReference>
<dbReference type="InterPro" id="IPR009057">
    <property type="entry name" value="Homeodomain-like_sf"/>
</dbReference>
<reference evidence="6 7" key="1">
    <citation type="submission" date="2018-09" db="EMBL/GenBank/DDBJ databases">
        <title>Metagenome Assembled Genomes from an Advanced Water Purification Facility.</title>
        <authorList>
            <person name="Stamps B.W."/>
            <person name="Spear J.R."/>
        </authorList>
    </citation>
    <scope>NUCLEOTIDE SEQUENCE [LARGE SCALE GENOMIC DNA]</scope>
    <source>
        <strain evidence="6">Bin_27_1</strain>
    </source>
</reference>
<evidence type="ECO:0000313" key="7">
    <source>
        <dbReference type="Proteomes" id="UP000321192"/>
    </source>
</evidence>
<protein>
    <submittedName>
        <fullName evidence="6">AraC family transcriptional regulator</fullName>
    </submittedName>
</protein>
<dbReference type="EMBL" id="SSFD01000360">
    <property type="protein sequence ID" value="TXH79190.1"/>
    <property type="molecule type" value="Genomic_DNA"/>
</dbReference>
<dbReference type="InterPro" id="IPR018062">
    <property type="entry name" value="HTH_AraC-typ_CS"/>
</dbReference>
<organism evidence="6 7">
    <name type="scientific">Thauera aminoaromatica</name>
    <dbReference type="NCBI Taxonomy" id="164330"/>
    <lineage>
        <taxon>Bacteria</taxon>
        <taxon>Pseudomonadati</taxon>
        <taxon>Pseudomonadota</taxon>
        <taxon>Betaproteobacteria</taxon>
        <taxon>Rhodocyclales</taxon>
        <taxon>Zoogloeaceae</taxon>
        <taxon>Thauera</taxon>
    </lineage>
</organism>
<dbReference type="AlphaFoldDB" id="A0A5C7S6A2"/>
<dbReference type="SUPFAM" id="SSF51215">
    <property type="entry name" value="Regulatory protein AraC"/>
    <property type="match status" value="1"/>
</dbReference>
<evidence type="ECO:0000259" key="5">
    <source>
        <dbReference type="PROSITE" id="PS01124"/>
    </source>
</evidence>
<dbReference type="PROSITE" id="PS00041">
    <property type="entry name" value="HTH_ARAC_FAMILY_1"/>
    <property type="match status" value="1"/>
</dbReference>
<name>A0A5C7S6A2_THASP</name>
<evidence type="ECO:0000256" key="4">
    <source>
        <dbReference type="ARBA" id="ARBA00023163"/>
    </source>
</evidence>
<dbReference type="InterPro" id="IPR050204">
    <property type="entry name" value="AraC_XylS_family_regulators"/>
</dbReference>
<accession>A0A5C7S6A2</accession>
<dbReference type="PANTHER" id="PTHR46796:SF6">
    <property type="entry name" value="ARAC SUBFAMILY"/>
    <property type="match status" value="1"/>
</dbReference>